<accession>A0A9N9L1F2</accession>
<proteinExistence type="predicted"/>
<evidence type="ECO:0000313" key="3">
    <source>
        <dbReference type="Proteomes" id="UP000696280"/>
    </source>
</evidence>
<dbReference type="EMBL" id="CAJVRL010000066">
    <property type="protein sequence ID" value="CAG8955817.1"/>
    <property type="molecule type" value="Genomic_DNA"/>
</dbReference>
<organism evidence="2 3">
    <name type="scientific">Hymenoscyphus fraxineus</name>
    <dbReference type="NCBI Taxonomy" id="746836"/>
    <lineage>
        <taxon>Eukaryota</taxon>
        <taxon>Fungi</taxon>
        <taxon>Dikarya</taxon>
        <taxon>Ascomycota</taxon>
        <taxon>Pezizomycotina</taxon>
        <taxon>Leotiomycetes</taxon>
        <taxon>Helotiales</taxon>
        <taxon>Helotiaceae</taxon>
        <taxon>Hymenoscyphus</taxon>
    </lineage>
</organism>
<protein>
    <submittedName>
        <fullName evidence="2">Uncharacterized protein</fullName>
    </submittedName>
</protein>
<gene>
    <name evidence="2" type="ORF">HYFRA_00011686</name>
</gene>
<sequence>MSGSWQTPQPPASNAWSIKERYILQSAIRAARNSLSSLRPSNRDIAEKAYPHLLRAKDDGLGARVVIPLTLAGYMNEAKKWPTAMLEPVSQEELVSAFPNEAERRWFLQKIQEYFPVPGGSMQVSSAPPPQQLSTSAEAYGGGSSQVATPQFATEVVRHFAYGTGTGYFDDERPGGIGRELPRWPKPKYGKLDAVETSSGSAVQITEYDPPIDQGYQGPPCAYDDREGFGLIMFRKENAEPEYRFYPKSSHPFSYIVDLEEIDAKGLLTENSSKFYFDKFHEGKLRAAQVSEIEM</sequence>
<reference evidence="2" key="1">
    <citation type="submission" date="2021-07" db="EMBL/GenBank/DDBJ databases">
        <authorList>
            <person name="Durling M."/>
        </authorList>
    </citation>
    <scope>NUCLEOTIDE SEQUENCE</scope>
</reference>
<feature type="region of interest" description="Disordered" evidence="1">
    <location>
        <begin position="121"/>
        <end position="142"/>
    </location>
</feature>
<evidence type="ECO:0000313" key="2">
    <source>
        <dbReference type="EMBL" id="CAG8955817.1"/>
    </source>
</evidence>
<comment type="caution">
    <text evidence="2">The sequence shown here is derived from an EMBL/GenBank/DDBJ whole genome shotgun (WGS) entry which is preliminary data.</text>
</comment>
<feature type="compositionally biased region" description="Polar residues" evidence="1">
    <location>
        <begin position="122"/>
        <end position="137"/>
    </location>
</feature>
<dbReference type="AlphaFoldDB" id="A0A9N9L1F2"/>
<name>A0A9N9L1F2_9HELO</name>
<dbReference type="Proteomes" id="UP000696280">
    <property type="component" value="Unassembled WGS sequence"/>
</dbReference>
<keyword evidence="3" id="KW-1185">Reference proteome</keyword>
<evidence type="ECO:0000256" key="1">
    <source>
        <dbReference type="SAM" id="MobiDB-lite"/>
    </source>
</evidence>